<evidence type="ECO:0000313" key="3">
    <source>
        <dbReference type="Proteomes" id="UP000608071"/>
    </source>
</evidence>
<dbReference type="RefSeq" id="WP_191804795.1">
    <property type="nucleotide sequence ID" value="NZ_JACSQL010000021.1"/>
</dbReference>
<proteinExistence type="predicted"/>
<accession>A0ABR8T5V7</accession>
<dbReference type="SUPFAM" id="SSF46689">
    <property type="entry name" value="Homeodomain-like"/>
    <property type="match status" value="1"/>
</dbReference>
<gene>
    <name evidence="2" type="ORF">H9647_23940</name>
</gene>
<comment type="caution">
    <text evidence="2">The sequence shown here is derived from an EMBL/GenBank/DDBJ whole genome shotgun (WGS) entry which is preliminary data.</text>
</comment>
<protein>
    <submittedName>
        <fullName evidence="2">Helix-turn-helix domain-containing protein</fullName>
    </submittedName>
</protein>
<reference evidence="2 3" key="1">
    <citation type="submission" date="2020-08" db="EMBL/GenBank/DDBJ databases">
        <title>A Genomic Blueprint of the Chicken Gut Microbiome.</title>
        <authorList>
            <person name="Gilroy R."/>
            <person name="Ravi A."/>
            <person name="Getino M."/>
            <person name="Pursley I."/>
            <person name="Horton D.L."/>
            <person name="Alikhan N.-F."/>
            <person name="Baker D."/>
            <person name="Gharbi K."/>
            <person name="Hall N."/>
            <person name="Watson M."/>
            <person name="Adriaenssens E.M."/>
            <person name="Foster-Nyarko E."/>
            <person name="Jarju S."/>
            <person name="Secka A."/>
            <person name="Antonio M."/>
            <person name="Oren A."/>
            <person name="Chaudhuri R."/>
            <person name="La Ragione R.M."/>
            <person name="Hildebrand F."/>
            <person name="Pallen M.J."/>
        </authorList>
    </citation>
    <scope>NUCLEOTIDE SEQUENCE [LARGE SCALE GENOMIC DNA]</scope>
    <source>
        <strain evidence="2 3">Sa2BVA9</strain>
    </source>
</reference>
<evidence type="ECO:0000313" key="2">
    <source>
        <dbReference type="EMBL" id="MBD7971121.1"/>
    </source>
</evidence>
<dbReference type="InterPro" id="IPR042070">
    <property type="entry name" value="PucR_C-HTH_sf"/>
</dbReference>
<dbReference type="InterPro" id="IPR051448">
    <property type="entry name" value="CdaR-like_regulators"/>
</dbReference>
<name>A0ABR8T5V7_9BACL</name>
<dbReference type="InterPro" id="IPR009057">
    <property type="entry name" value="Homeodomain-like_sf"/>
</dbReference>
<sequence length="372" mass="42915">MANYEVLLQKLQDILNVPFRIIEVPINKHTFIRNDEPCHSFEEGDSLYFHLEAGKEDGIQMLLSAPSQHVEASERALIEWIISSLHQNSGTTEIAKNKEVNSIEQLGSWIQESFDKDKSIPFPEDLSVYEKQFTKGMIPFYLTYEGAHESGISLKALNKLLQSYFDGKVLLVPLEEDRWSILAELGLVLDNTDEDMDQVVLQQKMQLSIEEELAAFTDGLHEVIANEWVGVFHLSVAKPLFNIVSLPPTISFLREITELGKKFKVGEHVYFPWQFHFERLIYSIPEEERANYLKGMSNSSILFEDETISTLETFFQMDCNVSETAKRLYIHRNTLIYRLDKIKQETGLDVRTFKDAVLVKLTLFMYKVTKTS</sequence>
<evidence type="ECO:0000259" key="1">
    <source>
        <dbReference type="Pfam" id="PF13556"/>
    </source>
</evidence>
<organism evidence="2 3">
    <name type="scientific">Paenibacillus gallinarum</name>
    <dbReference type="NCBI Taxonomy" id="2762232"/>
    <lineage>
        <taxon>Bacteria</taxon>
        <taxon>Bacillati</taxon>
        <taxon>Bacillota</taxon>
        <taxon>Bacilli</taxon>
        <taxon>Bacillales</taxon>
        <taxon>Paenibacillaceae</taxon>
        <taxon>Paenibacillus</taxon>
    </lineage>
</organism>
<dbReference type="Proteomes" id="UP000608071">
    <property type="component" value="Unassembled WGS sequence"/>
</dbReference>
<dbReference type="Pfam" id="PF13556">
    <property type="entry name" value="HTH_30"/>
    <property type="match status" value="1"/>
</dbReference>
<dbReference type="InterPro" id="IPR025736">
    <property type="entry name" value="PucR_C-HTH_dom"/>
</dbReference>
<keyword evidence="3" id="KW-1185">Reference proteome</keyword>
<feature type="domain" description="PucR C-terminal helix-turn-helix" evidence="1">
    <location>
        <begin position="309"/>
        <end position="362"/>
    </location>
</feature>
<dbReference type="Gene3D" id="1.10.10.2840">
    <property type="entry name" value="PucR C-terminal helix-turn-helix domain"/>
    <property type="match status" value="1"/>
</dbReference>
<dbReference type="PANTHER" id="PTHR33744">
    <property type="entry name" value="CARBOHYDRATE DIACID REGULATOR"/>
    <property type="match status" value="1"/>
</dbReference>
<dbReference type="PANTHER" id="PTHR33744:SF15">
    <property type="entry name" value="CARBOHYDRATE DIACID REGULATOR"/>
    <property type="match status" value="1"/>
</dbReference>
<dbReference type="EMBL" id="JACSQL010000021">
    <property type="protein sequence ID" value="MBD7971121.1"/>
    <property type="molecule type" value="Genomic_DNA"/>
</dbReference>